<evidence type="ECO:0000313" key="4">
    <source>
        <dbReference type="WBParaSite" id="GPUH_0001794201-mRNA-1"/>
    </source>
</evidence>
<feature type="compositionally biased region" description="Low complexity" evidence="1">
    <location>
        <begin position="102"/>
        <end position="114"/>
    </location>
</feature>
<dbReference type="EMBL" id="UYRT01085886">
    <property type="protein sequence ID" value="VDN30694.1"/>
    <property type="molecule type" value="Genomic_DNA"/>
</dbReference>
<feature type="region of interest" description="Disordered" evidence="1">
    <location>
        <begin position="1"/>
        <end position="192"/>
    </location>
</feature>
<feature type="compositionally biased region" description="Polar residues" evidence="1">
    <location>
        <begin position="163"/>
        <end position="175"/>
    </location>
</feature>
<feature type="compositionally biased region" description="Polar residues" evidence="1">
    <location>
        <begin position="29"/>
        <end position="43"/>
    </location>
</feature>
<dbReference type="AlphaFoldDB" id="A0A183EAC6"/>
<feature type="compositionally biased region" description="Polar residues" evidence="1">
    <location>
        <begin position="259"/>
        <end position="274"/>
    </location>
</feature>
<accession>A0A183EAC6</accession>
<feature type="compositionally biased region" description="Low complexity" evidence="1">
    <location>
        <begin position="132"/>
        <end position="150"/>
    </location>
</feature>
<organism evidence="4">
    <name type="scientific">Gongylonema pulchrum</name>
    <dbReference type="NCBI Taxonomy" id="637853"/>
    <lineage>
        <taxon>Eukaryota</taxon>
        <taxon>Metazoa</taxon>
        <taxon>Ecdysozoa</taxon>
        <taxon>Nematoda</taxon>
        <taxon>Chromadorea</taxon>
        <taxon>Rhabditida</taxon>
        <taxon>Spirurina</taxon>
        <taxon>Spiruromorpha</taxon>
        <taxon>Spiruroidea</taxon>
        <taxon>Gongylonematidae</taxon>
        <taxon>Gongylonema</taxon>
    </lineage>
</organism>
<feature type="compositionally biased region" description="Polar residues" evidence="1">
    <location>
        <begin position="518"/>
        <end position="537"/>
    </location>
</feature>
<reference evidence="4" key="1">
    <citation type="submission" date="2016-06" db="UniProtKB">
        <authorList>
            <consortium name="WormBaseParasite"/>
        </authorList>
    </citation>
    <scope>IDENTIFICATION</scope>
</reference>
<dbReference type="WBParaSite" id="GPUH_0001794201-mRNA-1">
    <property type="protein sequence ID" value="GPUH_0001794201-mRNA-1"/>
    <property type="gene ID" value="GPUH_0001794201"/>
</dbReference>
<feature type="compositionally biased region" description="Polar residues" evidence="1">
    <location>
        <begin position="221"/>
        <end position="237"/>
    </location>
</feature>
<feature type="compositionally biased region" description="Low complexity" evidence="1">
    <location>
        <begin position="61"/>
        <end position="85"/>
    </location>
</feature>
<feature type="compositionally biased region" description="Low complexity" evidence="1">
    <location>
        <begin position="305"/>
        <end position="336"/>
    </location>
</feature>
<feature type="compositionally biased region" description="Low complexity" evidence="1">
    <location>
        <begin position="238"/>
        <end position="252"/>
    </location>
</feature>
<protein>
    <submittedName>
        <fullName evidence="4">RING-type domain-containing protein</fullName>
    </submittedName>
</protein>
<evidence type="ECO:0000313" key="2">
    <source>
        <dbReference type="EMBL" id="VDN30694.1"/>
    </source>
</evidence>
<feature type="compositionally biased region" description="Polar residues" evidence="1">
    <location>
        <begin position="284"/>
        <end position="298"/>
    </location>
</feature>
<proteinExistence type="predicted"/>
<reference evidence="2 3" key="2">
    <citation type="submission" date="2018-11" db="EMBL/GenBank/DDBJ databases">
        <authorList>
            <consortium name="Pathogen Informatics"/>
        </authorList>
    </citation>
    <scope>NUCLEOTIDE SEQUENCE [LARGE SCALE GENOMIC DNA]</scope>
</reference>
<dbReference type="Proteomes" id="UP000271098">
    <property type="component" value="Unassembled WGS sequence"/>
</dbReference>
<gene>
    <name evidence="2" type="ORF">GPUH_LOCUS17916</name>
</gene>
<sequence>MSRAPQARRTSGARKSDERGASQGARSIASGTTGQQAGSQPSSELRVRSRRPGGRDPSPRAPASAAAQAAIQSQSAATAQPQIQPLAHQFATVAHPRPQSLAPNQPQYPATAQPQPQPSVSGRPQSPAAARLQPQPLTPGQPQLPATAQPQPHPRQSQREDVAQSQVHDLSSGQPQIAGAAESQQQSEAPEQQLVDALFEQLTTALNMLETCIECLESAAQRSEFTPQRSQAATQTEPQLQPAAQHRPQAAPVKADSQPRIQATRTPPSTSRIPVSSGVRASPRTATSGTPRLSSCLSPPSAGKATGSSAGPQAAAGAATAARSSQRSSADSGFSARSRTSEITSPADRISRVSQSDAPQELPIICERLPPAAAGADVRRPQATYLHPEEWRKRVDARVELIGTVAEVAAEEGLLVPDVAEATAHQAKQRLTAVSDTAGHVATPSAFRPPPPKPPRRPEFISVSFESESEGQSLASSNVSGASARATASKSPATLRPPVLIPPPKPPRRPEQVAITIRSDTSAESSVQSTTYSTAVPSPTPEALATLEQQECREQAARKDRRALERPRDPLASTLSEVHAIEARAKQHEASASVVLPEVAREPQQYDPEMISANTEIRRLAHTSLTENLGPDYLANCTIVLARFESVWLLFSQCLS</sequence>
<feature type="compositionally biased region" description="Low complexity" evidence="1">
    <location>
        <begin position="180"/>
        <end position="192"/>
    </location>
</feature>
<feature type="region of interest" description="Disordered" evidence="1">
    <location>
        <begin position="465"/>
        <end position="539"/>
    </location>
</feature>
<name>A0A183EAC6_9BILA</name>
<evidence type="ECO:0000256" key="1">
    <source>
        <dbReference type="SAM" id="MobiDB-lite"/>
    </source>
</evidence>
<feature type="region of interest" description="Disordered" evidence="1">
    <location>
        <begin position="221"/>
        <end position="362"/>
    </location>
</feature>
<evidence type="ECO:0000313" key="3">
    <source>
        <dbReference type="Proteomes" id="UP000271098"/>
    </source>
</evidence>
<keyword evidence="3" id="KW-1185">Reference proteome</keyword>
<feature type="compositionally biased region" description="Polar residues" evidence="1">
    <location>
        <begin position="471"/>
        <end position="492"/>
    </location>
</feature>